<dbReference type="Pfam" id="PF01636">
    <property type="entry name" value="APH"/>
    <property type="match status" value="1"/>
</dbReference>
<dbReference type="OrthoDB" id="2906425at2759"/>
<dbReference type="GO" id="GO:0016301">
    <property type="term" value="F:kinase activity"/>
    <property type="evidence" value="ECO:0007669"/>
    <property type="project" value="UniProtKB-KW"/>
</dbReference>
<dbReference type="InterPro" id="IPR002575">
    <property type="entry name" value="Aminoglycoside_PTrfase"/>
</dbReference>
<dbReference type="Proteomes" id="UP000799770">
    <property type="component" value="Unassembled WGS sequence"/>
</dbReference>
<protein>
    <submittedName>
        <fullName evidence="2">Kinase-like domain-containing protein</fullName>
    </submittedName>
</protein>
<reference evidence="2" key="1">
    <citation type="journal article" date="2020" name="Stud. Mycol.">
        <title>101 Dothideomycetes genomes: a test case for predicting lifestyles and emergence of pathogens.</title>
        <authorList>
            <person name="Haridas S."/>
            <person name="Albert R."/>
            <person name="Binder M."/>
            <person name="Bloem J."/>
            <person name="Labutti K."/>
            <person name="Salamov A."/>
            <person name="Andreopoulos B."/>
            <person name="Baker S."/>
            <person name="Barry K."/>
            <person name="Bills G."/>
            <person name="Bluhm B."/>
            <person name="Cannon C."/>
            <person name="Castanera R."/>
            <person name="Culley D."/>
            <person name="Daum C."/>
            <person name="Ezra D."/>
            <person name="Gonzalez J."/>
            <person name="Henrissat B."/>
            <person name="Kuo A."/>
            <person name="Liang C."/>
            <person name="Lipzen A."/>
            <person name="Lutzoni F."/>
            <person name="Magnuson J."/>
            <person name="Mondo S."/>
            <person name="Nolan M."/>
            <person name="Ohm R."/>
            <person name="Pangilinan J."/>
            <person name="Park H.-J."/>
            <person name="Ramirez L."/>
            <person name="Alfaro M."/>
            <person name="Sun H."/>
            <person name="Tritt A."/>
            <person name="Yoshinaga Y."/>
            <person name="Zwiers L.-H."/>
            <person name="Turgeon B."/>
            <person name="Goodwin S."/>
            <person name="Spatafora J."/>
            <person name="Crous P."/>
            <person name="Grigoriev I."/>
        </authorList>
    </citation>
    <scope>NUCLEOTIDE SEQUENCE</scope>
    <source>
        <strain evidence="2">CBS 627.86</strain>
    </source>
</reference>
<organism evidence="2 3">
    <name type="scientific">Lophiotrema nucula</name>
    <dbReference type="NCBI Taxonomy" id="690887"/>
    <lineage>
        <taxon>Eukaryota</taxon>
        <taxon>Fungi</taxon>
        <taxon>Dikarya</taxon>
        <taxon>Ascomycota</taxon>
        <taxon>Pezizomycotina</taxon>
        <taxon>Dothideomycetes</taxon>
        <taxon>Pleosporomycetidae</taxon>
        <taxon>Pleosporales</taxon>
        <taxon>Lophiotremataceae</taxon>
        <taxon>Lophiotrema</taxon>
    </lineage>
</organism>
<keyword evidence="2" id="KW-0418">Kinase</keyword>
<dbReference type="PANTHER" id="PTHR21310:SF55">
    <property type="entry name" value="AMINOGLYCOSIDE PHOSPHOTRANSFERASE DOMAIN-CONTAINING PROTEIN"/>
    <property type="match status" value="1"/>
</dbReference>
<proteinExistence type="predicted"/>
<keyword evidence="3" id="KW-1185">Reference proteome</keyword>
<dbReference type="SUPFAM" id="SSF56112">
    <property type="entry name" value="Protein kinase-like (PK-like)"/>
    <property type="match status" value="1"/>
</dbReference>
<evidence type="ECO:0000259" key="1">
    <source>
        <dbReference type="Pfam" id="PF01636"/>
    </source>
</evidence>
<feature type="domain" description="Aminoglycoside phosphotransferase" evidence="1">
    <location>
        <begin position="126"/>
        <end position="305"/>
    </location>
</feature>
<sequence length="386" mass="44776">MAPYDFHFQPRDIIPNIIYQISGAELSAEEKETLKDVSSNLNPLDIRELCRACGWNTQHELGCSYLPRLHVQYTRANGGLWSMGNDWMVWDRTDEDSGNDYMTHQFLRKQSTKNIPIVKEMVEFKDEDGRYNFVVMSRAKAVPLENVWKGLSGEEKNSYAQQMIAALREMRQFTAEFPQRVDGSPLWDNVIGNCSSRKKCKKIGKTAEDWINNMDEELREGISRELKTKDKTVINARLQELKQNFPDGAPYVLTHADLNMSNILVHDGKIEAIIDWELAGYYPWWVEVYTSYNRALSGAADELFDVVWRELNLSVDFVKNMAPVRRAWESCPVKHTGRTHGVWRRPPFCKCQRFGGKILKHHIDSEEIHFVDYECPNFHFGKGRMA</sequence>
<name>A0A6A5YQY3_9PLEO</name>
<dbReference type="EMBL" id="ML977341">
    <property type="protein sequence ID" value="KAF2109669.1"/>
    <property type="molecule type" value="Genomic_DNA"/>
</dbReference>
<dbReference type="Gene3D" id="3.90.1200.10">
    <property type="match status" value="1"/>
</dbReference>
<dbReference type="PANTHER" id="PTHR21310">
    <property type="entry name" value="AMINOGLYCOSIDE PHOSPHOTRANSFERASE-RELATED-RELATED"/>
    <property type="match status" value="1"/>
</dbReference>
<dbReference type="InterPro" id="IPR051678">
    <property type="entry name" value="AGP_Transferase"/>
</dbReference>
<accession>A0A6A5YQY3</accession>
<evidence type="ECO:0000313" key="2">
    <source>
        <dbReference type="EMBL" id="KAF2109669.1"/>
    </source>
</evidence>
<keyword evidence="2" id="KW-0808">Transferase</keyword>
<dbReference type="AlphaFoldDB" id="A0A6A5YQY3"/>
<evidence type="ECO:0000313" key="3">
    <source>
        <dbReference type="Proteomes" id="UP000799770"/>
    </source>
</evidence>
<gene>
    <name evidence="2" type="ORF">BDV96DRAFT_502210</name>
</gene>
<dbReference type="InterPro" id="IPR011009">
    <property type="entry name" value="Kinase-like_dom_sf"/>
</dbReference>